<feature type="compositionally biased region" description="Polar residues" evidence="1">
    <location>
        <begin position="605"/>
        <end position="614"/>
    </location>
</feature>
<feature type="compositionally biased region" description="Polar residues" evidence="1">
    <location>
        <begin position="807"/>
        <end position="824"/>
    </location>
</feature>
<organism evidence="2">
    <name type="scientific">Amphora coffeiformis</name>
    <dbReference type="NCBI Taxonomy" id="265554"/>
    <lineage>
        <taxon>Eukaryota</taxon>
        <taxon>Sar</taxon>
        <taxon>Stramenopiles</taxon>
        <taxon>Ochrophyta</taxon>
        <taxon>Bacillariophyta</taxon>
        <taxon>Bacillariophyceae</taxon>
        <taxon>Bacillariophycidae</taxon>
        <taxon>Thalassiophysales</taxon>
        <taxon>Catenulaceae</taxon>
        <taxon>Amphora</taxon>
    </lineage>
</organism>
<feature type="region of interest" description="Disordered" evidence="1">
    <location>
        <begin position="596"/>
        <end position="872"/>
    </location>
</feature>
<proteinExistence type="predicted"/>
<dbReference type="AlphaFoldDB" id="A0A7S3L009"/>
<evidence type="ECO:0000313" key="2">
    <source>
        <dbReference type="EMBL" id="CAE0404015.1"/>
    </source>
</evidence>
<feature type="compositionally biased region" description="Acidic residues" evidence="1">
    <location>
        <begin position="696"/>
        <end position="705"/>
    </location>
</feature>
<gene>
    <name evidence="2" type="ORF">ACOF00016_LOCUS2197</name>
</gene>
<feature type="compositionally biased region" description="Basic residues" evidence="1">
    <location>
        <begin position="920"/>
        <end position="929"/>
    </location>
</feature>
<feature type="compositionally biased region" description="Basic residues" evidence="1">
    <location>
        <begin position="619"/>
        <end position="628"/>
    </location>
</feature>
<feature type="region of interest" description="Disordered" evidence="1">
    <location>
        <begin position="380"/>
        <end position="580"/>
    </location>
</feature>
<feature type="compositionally biased region" description="Basic and acidic residues" evidence="1">
    <location>
        <begin position="395"/>
        <end position="420"/>
    </location>
</feature>
<reference evidence="2" key="1">
    <citation type="submission" date="2021-01" db="EMBL/GenBank/DDBJ databases">
        <authorList>
            <person name="Corre E."/>
            <person name="Pelletier E."/>
            <person name="Niang G."/>
            <person name="Scheremetjew M."/>
            <person name="Finn R."/>
            <person name="Kale V."/>
            <person name="Holt S."/>
            <person name="Cochrane G."/>
            <person name="Meng A."/>
            <person name="Brown T."/>
            <person name="Cohen L."/>
        </authorList>
    </citation>
    <scope>NUCLEOTIDE SEQUENCE</scope>
    <source>
        <strain evidence="2">CCMP127</strain>
    </source>
</reference>
<accession>A0A7S3L009</accession>
<name>A0A7S3L009_9STRA</name>
<feature type="region of interest" description="Disordered" evidence="1">
    <location>
        <begin position="905"/>
        <end position="936"/>
    </location>
</feature>
<feature type="compositionally biased region" description="Basic residues" evidence="1">
    <location>
        <begin position="473"/>
        <end position="485"/>
    </location>
</feature>
<feature type="compositionally biased region" description="Acidic residues" evidence="1">
    <location>
        <begin position="221"/>
        <end position="234"/>
    </location>
</feature>
<feature type="region of interest" description="Disordered" evidence="1">
    <location>
        <begin position="221"/>
        <end position="366"/>
    </location>
</feature>
<feature type="compositionally biased region" description="Basic residues" evidence="1">
    <location>
        <begin position="765"/>
        <end position="775"/>
    </location>
</feature>
<feature type="compositionally biased region" description="Polar residues" evidence="1">
    <location>
        <begin position="711"/>
        <end position="725"/>
    </location>
</feature>
<dbReference type="EMBL" id="HBIM01002519">
    <property type="protein sequence ID" value="CAE0404015.1"/>
    <property type="molecule type" value="Transcribed_RNA"/>
</dbReference>
<feature type="compositionally biased region" description="Polar residues" evidence="1">
    <location>
        <begin position="558"/>
        <end position="572"/>
    </location>
</feature>
<sequence length="1011" mass="113366">MAIGKTTEGNPLKEDAELKQLLTQLDGVNSQRNFRRWKKSFLQRFEMYLDESAINGAEERYGDFTTSLGKTSRLVKKLYGMLQNGDIKPPDGETGEGGKCTVMARKSINDLHYQLEDVIDHLTGMLPATQSEEMELGYSKYHLGAVLIRDGFVEYDRLVICDEILQHLRLEALQLVADRVLLDQMEYYHDRLQMFCDVMADLGLLGAMVKCRQLLYLVEDESDEDTEGGSEVSDEVLAGGYVPPPPLPAIAKETEPQVESNIMVPEPEPVSKADQGETAPLSPPVPEMHVAAPPQVKSPPKSTPKSSMPNAKTTKKASNPAVLYSRKDDSDSDAQSRSVESIESKESEVTETSYFNHQRVWEQEKGQNDKAYYNLNTYYHGNPTDFLTKLKNQKNKSDNEDGQKKLVRSSEKAESLKMKAIDPPTSPKIEVKAKPESPGKVNLPKPPKKESKKDRKKKEQKDQKEHKESKKEKKDKKEHKNKSKSSKPCQDEEPVKKALQPLPKQYPPPKPSSSLLKNDEPHHRHHHKKKHEVEIPPSIKFPSGDDDDNSDEEKKTSFLPSTIGGSRQNNFGDLSDDVEDLGMESAHGTALMNLPRTHGIHQGWRKNNITSDGNASTSSKRRRKARGCKHGDSDSKSGPTGWDAVLGPTDRTGRPEMHRGMSVVSLHPSENDDEDSTLPKTSLLAPKKPLETQPELADEDAEQDDPAIPLTPSQRQAQQKPTKTSPEYEEDSNRTSPTVSSTVEDDNTDKLRNGKNENTKPCRGQPKHSPFKKRGNQASKSLVTPLPDNAPLMEIGITEEPGEKASSRNSPKYASPSTRKNGSSGLKDYSKKKNGEETAPSRLKSGLKDYSKRAGNRSLNTPIGSENDMNKDKHIFWDDGKSVGSNDLVRKPKKELKISMKTKEPEISVPPTITESPRAHDKKRRKEKKSNKETRPVPLTEEEKVLMRKKCYMWYARMGQPDRENMKRRVAALPAHCDMYVEDVDLLPWICYGTVLSVKAMNELFMGDDAE</sequence>
<feature type="compositionally biased region" description="Basic and acidic residues" evidence="1">
    <location>
        <begin position="447"/>
        <end position="472"/>
    </location>
</feature>
<feature type="compositionally biased region" description="Basic and acidic residues" evidence="1">
    <location>
        <begin position="748"/>
        <end position="760"/>
    </location>
</feature>
<feature type="compositionally biased region" description="Low complexity" evidence="1">
    <location>
        <begin position="293"/>
        <end position="309"/>
    </location>
</feature>
<protein>
    <submittedName>
        <fullName evidence="2">Uncharacterized protein</fullName>
    </submittedName>
</protein>
<evidence type="ECO:0000256" key="1">
    <source>
        <dbReference type="SAM" id="MobiDB-lite"/>
    </source>
</evidence>